<evidence type="ECO:0000256" key="8">
    <source>
        <dbReference type="PIRNR" id="PIRNR000485"/>
    </source>
</evidence>
<feature type="binding site" evidence="7 10">
    <location>
        <position position="287"/>
    </location>
    <ligand>
        <name>Mg(2+)</name>
        <dbReference type="ChEBI" id="CHEBI:18420"/>
    </ligand>
</feature>
<evidence type="ECO:0000256" key="9">
    <source>
        <dbReference type="PIRSR" id="PIRSR000485-1"/>
    </source>
</evidence>
<dbReference type="GO" id="GO:0051539">
    <property type="term" value="F:4 iron, 4 sulfur cluster binding"/>
    <property type="evidence" value="ECO:0007669"/>
    <property type="project" value="UniProtKB-KW"/>
</dbReference>
<keyword evidence="5 7" id="KW-0658">Purine biosynthesis</keyword>
<comment type="caution">
    <text evidence="13">The sequence shown here is derived from an EMBL/GenBank/DDBJ whole genome shotgun (WGS) entry which is preliminary data.</text>
</comment>
<comment type="catalytic activity">
    <reaction evidence="7 8">
        <text>5-phospho-beta-D-ribosylamine + L-glutamate + diphosphate = 5-phospho-alpha-D-ribose 1-diphosphate + L-glutamine + H2O</text>
        <dbReference type="Rhea" id="RHEA:14905"/>
        <dbReference type="ChEBI" id="CHEBI:15377"/>
        <dbReference type="ChEBI" id="CHEBI:29985"/>
        <dbReference type="ChEBI" id="CHEBI:33019"/>
        <dbReference type="ChEBI" id="CHEBI:58017"/>
        <dbReference type="ChEBI" id="CHEBI:58359"/>
        <dbReference type="ChEBI" id="CHEBI:58681"/>
        <dbReference type="EC" id="2.4.2.14"/>
    </reaction>
</comment>
<dbReference type="InterPro" id="IPR035584">
    <property type="entry name" value="PurF_N"/>
</dbReference>
<organism evidence="13">
    <name type="scientific">Aerophobetes bacterium</name>
    <dbReference type="NCBI Taxonomy" id="2030807"/>
    <lineage>
        <taxon>Bacteria</taxon>
        <taxon>Candidatus Aerophobota</taxon>
    </lineage>
</organism>
<dbReference type="PROSITE" id="PS51278">
    <property type="entry name" value="GATASE_TYPE_2"/>
    <property type="match status" value="1"/>
</dbReference>
<dbReference type="CDD" id="cd06223">
    <property type="entry name" value="PRTases_typeI"/>
    <property type="match status" value="1"/>
</dbReference>
<evidence type="ECO:0000256" key="5">
    <source>
        <dbReference type="ARBA" id="ARBA00022755"/>
    </source>
</evidence>
<dbReference type="InterPro" id="IPR005854">
    <property type="entry name" value="PurF"/>
</dbReference>
<comment type="cofactor">
    <cofactor evidence="7 10">
        <name>Mg(2+)</name>
        <dbReference type="ChEBI" id="CHEBI:18420"/>
    </cofactor>
    <text evidence="7 10">Binds 1 Mg(2+) ion per subunit.</text>
</comment>
<dbReference type="SUPFAM" id="SSF56235">
    <property type="entry name" value="N-terminal nucleophile aminohydrolases (Ntn hydrolases)"/>
    <property type="match status" value="1"/>
</dbReference>
<dbReference type="InterPro" id="IPR000836">
    <property type="entry name" value="PRTase_dom"/>
</dbReference>
<keyword evidence="6 7" id="KW-0315">Glutamine amidotransferase</keyword>
<comment type="function">
    <text evidence="7">Catalyzes the formation of phosphoribosylamine from phosphoribosylpyrophosphate (PRPP) and glutamine.</text>
</comment>
<dbReference type="Gene3D" id="3.60.20.10">
    <property type="entry name" value="Glutamine Phosphoribosylpyrophosphate, subunit 1, domain 1"/>
    <property type="match status" value="1"/>
</dbReference>
<dbReference type="HAMAP" id="MF_01931">
    <property type="entry name" value="PurF"/>
    <property type="match status" value="1"/>
</dbReference>
<feature type="binding site" evidence="7 11">
    <location>
        <position position="436"/>
    </location>
    <ligand>
        <name>[4Fe-4S] cluster</name>
        <dbReference type="ChEBI" id="CHEBI:49883"/>
    </ligand>
</feature>
<dbReference type="EMBL" id="DRTT01000121">
    <property type="protein sequence ID" value="HHF98697.1"/>
    <property type="molecule type" value="Genomic_DNA"/>
</dbReference>
<evidence type="ECO:0000259" key="12">
    <source>
        <dbReference type="PROSITE" id="PS51278"/>
    </source>
</evidence>
<dbReference type="UniPathway" id="UPA00074">
    <property type="reaction ID" value="UER00124"/>
</dbReference>
<feature type="binding site" evidence="7 11">
    <location>
        <position position="386"/>
    </location>
    <ligand>
        <name>[4Fe-4S] cluster</name>
        <dbReference type="ChEBI" id="CHEBI:49883"/>
    </ligand>
</feature>
<sequence length="475" mass="52250">MREKCGVFGIHNHPQAAKITYLGLYALQHRGQESAGIVVSDGSNTIIHRGLGLVDSIFTEDVLSSMPGKFAIGHNRYSTTGSTSPSNIQPLLISFFGEGIAISHNGNLINAAEIREKLESSGSIFQSTMDTEVIIHLFTKLTKSLGRKQAIAQALKRVKGAYSLLMLFNDVLIGARDPHGFRPLVLGLLDSSYLFASETCAFDLVGAKYIREVKPGEMIVIDKKGINSYTIEKPKKISQCIFEYIYFARPDSIVFGETVHKVREKMGRTLAREHPAKADLVIPVPDSGISAALGYARESGIPYGIGFTRNHYVGRTFIQPLQFIRDMEVRIKLNPIKGVLDGKRVVLVDDSIVRGTTSRKIISLLRKAGAKEIHFRISSPPIKFPCFFGIDTPVKKELIASTHTVEQIREKVGANSLGYLSLEGLLSCVKNPENFCTACFTGKYPLKVKPQTKYIFEKKGRSVAVLSPKKGTGTS</sequence>
<feature type="binding site" evidence="7 11">
    <location>
        <position position="439"/>
    </location>
    <ligand>
        <name>[4Fe-4S] cluster</name>
        <dbReference type="ChEBI" id="CHEBI:49883"/>
    </ligand>
</feature>
<evidence type="ECO:0000256" key="3">
    <source>
        <dbReference type="ARBA" id="ARBA00022676"/>
    </source>
</evidence>
<comment type="cofactor">
    <cofactor evidence="7 11">
        <name>[4Fe-4S] cluster</name>
        <dbReference type="ChEBI" id="CHEBI:49883"/>
    </cofactor>
    <text evidence="7 11">Binds 1 [4Fe-4S] cluster per subunit.</text>
</comment>
<dbReference type="GO" id="GO:0009113">
    <property type="term" value="P:purine nucleobase biosynthetic process"/>
    <property type="evidence" value="ECO:0007669"/>
    <property type="project" value="UniProtKB-UniRule"/>
</dbReference>
<name>A0A7V5LZ16_UNCAE</name>
<feature type="active site" description="Nucleophile" evidence="7 9">
    <location>
        <position position="5"/>
    </location>
</feature>
<dbReference type="Pfam" id="PF00156">
    <property type="entry name" value="Pribosyltran"/>
    <property type="match status" value="1"/>
</dbReference>
<dbReference type="PANTHER" id="PTHR11907">
    <property type="entry name" value="AMIDOPHOSPHORIBOSYLTRANSFERASE"/>
    <property type="match status" value="1"/>
</dbReference>
<evidence type="ECO:0000256" key="4">
    <source>
        <dbReference type="ARBA" id="ARBA00022679"/>
    </source>
</evidence>
<keyword evidence="7" id="KW-0004">4Fe-4S</keyword>
<dbReference type="CDD" id="cd00715">
    <property type="entry name" value="GPATase_N"/>
    <property type="match status" value="1"/>
</dbReference>
<dbReference type="Proteomes" id="UP000886070">
    <property type="component" value="Unassembled WGS sequence"/>
</dbReference>
<evidence type="ECO:0000256" key="11">
    <source>
        <dbReference type="PIRSR" id="PIRSR000485-3"/>
    </source>
</evidence>
<dbReference type="GO" id="GO:0000287">
    <property type="term" value="F:magnesium ion binding"/>
    <property type="evidence" value="ECO:0007669"/>
    <property type="project" value="UniProtKB-UniRule"/>
</dbReference>
<dbReference type="Pfam" id="PF13537">
    <property type="entry name" value="GATase_7"/>
    <property type="match status" value="1"/>
</dbReference>
<comment type="similarity">
    <text evidence="2 7 8">In the C-terminal section; belongs to the purine/pyrimidine phosphoribosyltransferase family.</text>
</comment>
<keyword evidence="4 7" id="KW-0808">Transferase</keyword>
<keyword evidence="7 11" id="KW-0411">Iron-sulfur</keyword>
<evidence type="ECO:0000256" key="2">
    <source>
        <dbReference type="ARBA" id="ARBA00010138"/>
    </source>
</evidence>
<comment type="pathway">
    <text evidence="1 7 8">Purine metabolism; IMP biosynthesis via de novo pathway; N(1)-(5-phospho-D-ribosyl)glycinamide from 5-phospho-alpha-D-ribose 1-diphosphate: step 1/2.</text>
</comment>
<keyword evidence="7 10" id="KW-0479">Metal-binding</keyword>
<dbReference type="Gene3D" id="3.40.50.2020">
    <property type="match status" value="1"/>
</dbReference>
<keyword evidence="3 7" id="KW-0328">Glycosyltransferase</keyword>
<evidence type="ECO:0000256" key="10">
    <source>
        <dbReference type="PIRSR" id="PIRSR000485-2"/>
    </source>
</evidence>
<feature type="binding site" evidence="7 11">
    <location>
        <position position="240"/>
    </location>
    <ligand>
        <name>[4Fe-4S] cluster</name>
        <dbReference type="ChEBI" id="CHEBI:49883"/>
    </ligand>
</feature>
<proteinExistence type="inferred from homology"/>
<keyword evidence="7 10" id="KW-0460">Magnesium</keyword>
<dbReference type="InterPro" id="IPR029057">
    <property type="entry name" value="PRTase-like"/>
</dbReference>
<feature type="binding site" evidence="7 10">
    <location>
        <position position="350"/>
    </location>
    <ligand>
        <name>Mg(2+)</name>
        <dbReference type="ChEBI" id="CHEBI:18420"/>
    </ligand>
</feature>
<evidence type="ECO:0000256" key="7">
    <source>
        <dbReference type="HAMAP-Rule" id="MF_01931"/>
    </source>
</evidence>
<dbReference type="SUPFAM" id="SSF53271">
    <property type="entry name" value="PRTase-like"/>
    <property type="match status" value="1"/>
</dbReference>
<evidence type="ECO:0000256" key="6">
    <source>
        <dbReference type="ARBA" id="ARBA00022962"/>
    </source>
</evidence>
<protein>
    <recommendedName>
        <fullName evidence="7">Amidophosphoribosyltransferase</fullName>
        <shortName evidence="7">ATase</shortName>
        <ecNumber evidence="7">2.4.2.14</ecNumber>
    </recommendedName>
    <alternativeName>
        <fullName evidence="7">Glutamine phosphoribosylpyrophosphate amidotransferase</fullName>
        <shortName evidence="7">GPATase</shortName>
    </alternativeName>
</protein>
<keyword evidence="7 11" id="KW-0408">Iron</keyword>
<dbReference type="InterPro" id="IPR017932">
    <property type="entry name" value="GATase_2_dom"/>
</dbReference>
<dbReference type="GO" id="GO:0004044">
    <property type="term" value="F:amidophosphoribosyltransferase activity"/>
    <property type="evidence" value="ECO:0007669"/>
    <property type="project" value="UniProtKB-UniRule"/>
</dbReference>
<evidence type="ECO:0000256" key="1">
    <source>
        <dbReference type="ARBA" id="ARBA00005209"/>
    </source>
</evidence>
<dbReference type="EC" id="2.4.2.14" evidence="7"/>
<gene>
    <name evidence="7" type="primary">purF</name>
    <name evidence="13" type="ORF">ENL39_04340</name>
</gene>
<dbReference type="NCBIfam" id="TIGR01134">
    <property type="entry name" value="purF"/>
    <property type="match status" value="1"/>
</dbReference>
<dbReference type="PIRSF" id="PIRSF000485">
    <property type="entry name" value="Amd_phspho_trans"/>
    <property type="match status" value="1"/>
</dbReference>
<feature type="domain" description="Glutamine amidotransferase type-2" evidence="12">
    <location>
        <begin position="5"/>
        <end position="224"/>
    </location>
</feature>
<evidence type="ECO:0000313" key="13">
    <source>
        <dbReference type="EMBL" id="HHF98697.1"/>
    </source>
</evidence>
<accession>A0A7V5LZ16</accession>
<feature type="binding site" evidence="7 10">
    <location>
        <position position="349"/>
    </location>
    <ligand>
        <name>Mg(2+)</name>
        <dbReference type="ChEBI" id="CHEBI:18420"/>
    </ligand>
</feature>
<dbReference type="AlphaFoldDB" id="A0A7V5LZ16"/>
<reference evidence="13" key="1">
    <citation type="journal article" date="2020" name="mSystems">
        <title>Genome- and Community-Level Interaction Insights into Carbon Utilization and Element Cycling Functions of Hydrothermarchaeota in Hydrothermal Sediment.</title>
        <authorList>
            <person name="Zhou Z."/>
            <person name="Liu Y."/>
            <person name="Xu W."/>
            <person name="Pan J."/>
            <person name="Luo Z.H."/>
            <person name="Li M."/>
        </authorList>
    </citation>
    <scope>NUCLEOTIDE SEQUENCE [LARGE SCALE GENOMIC DNA]</scope>
    <source>
        <strain evidence="13">HyVt-92</strain>
    </source>
</reference>
<dbReference type="GO" id="GO:0006189">
    <property type="term" value="P:'de novo' IMP biosynthetic process"/>
    <property type="evidence" value="ECO:0007669"/>
    <property type="project" value="UniProtKB-UniRule"/>
</dbReference>
<dbReference type="InterPro" id="IPR029055">
    <property type="entry name" value="Ntn_hydrolases_N"/>
</dbReference>